<keyword evidence="3" id="KW-0406">Ion transport</keyword>
<evidence type="ECO:0000256" key="3">
    <source>
        <dbReference type="ARBA" id="ARBA00023065"/>
    </source>
</evidence>
<dbReference type="GO" id="GO:0046961">
    <property type="term" value="F:proton-transporting ATPase activity, rotational mechanism"/>
    <property type="evidence" value="ECO:0007669"/>
    <property type="project" value="InterPro"/>
</dbReference>
<dbReference type="EMBL" id="AUZZ01002134">
    <property type="protein sequence ID" value="EQD61565.1"/>
    <property type="molecule type" value="Genomic_DNA"/>
</dbReference>
<dbReference type="PANTHER" id="PTHR11671">
    <property type="entry name" value="V-TYPE ATP SYNTHASE SUBUNIT D"/>
    <property type="match status" value="1"/>
</dbReference>
<dbReference type="InterPro" id="IPR002699">
    <property type="entry name" value="V_ATPase_D"/>
</dbReference>
<feature type="coiled-coil region" evidence="4">
    <location>
        <begin position="137"/>
        <end position="164"/>
    </location>
</feature>
<dbReference type="Gene3D" id="1.10.287.3240">
    <property type="match status" value="1"/>
</dbReference>
<name>T1C650_9ZZZZ</name>
<proteinExistence type="inferred from homology"/>
<comment type="similarity">
    <text evidence="1">Belongs to the V-ATPase D subunit family.</text>
</comment>
<reference evidence="5" key="2">
    <citation type="journal article" date="2014" name="ISME J.">
        <title>Microbial stratification in low pH oxic and suboxic macroscopic growths along an acid mine drainage.</title>
        <authorList>
            <person name="Mendez-Garcia C."/>
            <person name="Mesa V."/>
            <person name="Sprenger R.R."/>
            <person name="Richter M."/>
            <person name="Diez M.S."/>
            <person name="Solano J."/>
            <person name="Bargiela R."/>
            <person name="Golyshina O.V."/>
            <person name="Manteca A."/>
            <person name="Ramos J.L."/>
            <person name="Gallego J.R."/>
            <person name="Llorente I."/>
            <person name="Martins Dos Santos V.A."/>
            <person name="Jensen O.N."/>
            <person name="Pelaez A.I."/>
            <person name="Sanchez J."/>
            <person name="Ferrer M."/>
        </authorList>
    </citation>
    <scope>NUCLEOTIDE SEQUENCE</scope>
</reference>
<dbReference type="AlphaFoldDB" id="T1C650"/>
<protein>
    <submittedName>
        <fullName evidence="5">V-type ATP synthase subunit D</fullName>
    </submittedName>
</protein>
<evidence type="ECO:0000256" key="4">
    <source>
        <dbReference type="SAM" id="Coils"/>
    </source>
</evidence>
<comment type="caution">
    <text evidence="5">The sequence shown here is derived from an EMBL/GenBank/DDBJ whole genome shotgun (WGS) entry which is preliminary data.</text>
</comment>
<reference evidence="5" key="1">
    <citation type="submission" date="2013-08" db="EMBL/GenBank/DDBJ databases">
        <authorList>
            <person name="Mendez C."/>
            <person name="Richter M."/>
            <person name="Ferrer M."/>
            <person name="Sanchez J."/>
        </authorList>
    </citation>
    <scope>NUCLEOTIDE SEQUENCE</scope>
</reference>
<dbReference type="Pfam" id="PF01813">
    <property type="entry name" value="ATP-synt_D"/>
    <property type="match status" value="1"/>
</dbReference>
<gene>
    <name evidence="5" type="ORF">B2A_03190</name>
</gene>
<keyword evidence="2" id="KW-0813">Transport</keyword>
<dbReference type="NCBIfam" id="TIGR00309">
    <property type="entry name" value="V_ATPase_subD"/>
    <property type="match status" value="1"/>
</dbReference>
<organism evidence="5">
    <name type="scientific">mine drainage metagenome</name>
    <dbReference type="NCBI Taxonomy" id="410659"/>
    <lineage>
        <taxon>unclassified sequences</taxon>
        <taxon>metagenomes</taxon>
        <taxon>ecological metagenomes</taxon>
    </lineage>
</organism>
<sequence length="193" mass="22205">PTRIELINLTRRIRLARKGLDLLKMKRTSLVMEFFAISRTVKGMRENIRSDMETSLDTVRLAEALSGLVNLERIASMSVDTDANVATKNVMGVRIPTLNVVYHESLLSEIYRAVSIPTVINDSIIKFEKIFKALLEIAEKENSMRKLLREIDRTKRRSNAIENILIPGWLQMPNTSGCAWMRWREKRSACSRQ</sequence>
<evidence type="ECO:0000256" key="2">
    <source>
        <dbReference type="ARBA" id="ARBA00022448"/>
    </source>
</evidence>
<keyword evidence="4" id="KW-0175">Coiled coil</keyword>
<accession>T1C650</accession>
<evidence type="ECO:0000256" key="1">
    <source>
        <dbReference type="ARBA" id="ARBA00005850"/>
    </source>
</evidence>
<evidence type="ECO:0000313" key="5">
    <source>
        <dbReference type="EMBL" id="EQD61565.1"/>
    </source>
</evidence>
<feature type="non-terminal residue" evidence="5">
    <location>
        <position position="1"/>
    </location>
</feature>